<accession>A0A235BXG6</accession>
<sequence length="282" mass="31785">MKIAIPIVLAVMLALVGCGRTSDQEQVEAAIQENPFFKTLGAIPQSADSYTGHGGTDGDTSWPVDAWGVVHDPEITYEINVAQPIADVDFHLAWPCTLFVVYTDLPDTSIRDTIIKPAPEVVGLMSARFEFDGNDWELTELSPCDTKFDSGVGRISIESLQVSVRRNGQVIEYPTLKNTQRLPLDPYVYTFQLGDSVDLRLWETDDVEFPWAYLHGNPAHHYSPFKWDPETESWFGTWMINPVPVTDDDRWVWFEVVDLYDAVINKSGPDRSVLWGIGYIVQ</sequence>
<dbReference type="Proteomes" id="UP000215559">
    <property type="component" value="Unassembled WGS sequence"/>
</dbReference>
<comment type="caution">
    <text evidence="1">The sequence shown here is derived from an EMBL/GenBank/DDBJ whole genome shotgun (WGS) entry which is preliminary data.</text>
</comment>
<proteinExistence type="predicted"/>
<name>A0A235BXG6_UNCW3</name>
<organism evidence="1 2">
    <name type="scientific">candidate division WOR-3 bacterium JGI_Cruoil_03_51_56</name>
    <dbReference type="NCBI Taxonomy" id="1973747"/>
    <lineage>
        <taxon>Bacteria</taxon>
        <taxon>Bacteria division WOR-3</taxon>
    </lineage>
</organism>
<evidence type="ECO:0000313" key="2">
    <source>
        <dbReference type="Proteomes" id="UP000215559"/>
    </source>
</evidence>
<evidence type="ECO:0000313" key="1">
    <source>
        <dbReference type="EMBL" id="OYD17048.1"/>
    </source>
</evidence>
<gene>
    <name evidence="1" type="ORF">CH330_01030</name>
</gene>
<reference evidence="1 2" key="1">
    <citation type="submission" date="2017-07" db="EMBL/GenBank/DDBJ databases">
        <title>Recovery of genomes from metagenomes via a dereplication, aggregation, and scoring strategy.</title>
        <authorList>
            <person name="Sieber C.M."/>
            <person name="Probst A.J."/>
            <person name="Sharrar A."/>
            <person name="Thomas B.C."/>
            <person name="Hess M."/>
            <person name="Tringe S.G."/>
            <person name="Banfield J.F."/>
        </authorList>
    </citation>
    <scope>NUCLEOTIDE SEQUENCE [LARGE SCALE GENOMIC DNA]</scope>
    <source>
        <strain evidence="1">JGI_Cruoil_03_51_56</strain>
    </source>
</reference>
<dbReference type="EMBL" id="NOZP01000024">
    <property type="protein sequence ID" value="OYD17048.1"/>
    <property type="molecule type" value="Genomic_DNA"/>
</dbReference>
<protein>
    <submittedName>
        <fullName evidence="1">Uncharacterized protein</fullName>
    </submittedName>
</protein>
<dbReference type="PROSITE" id="PS51257">
    <property type="entry name" value="PROKAR_LIPOPROTEIN"/>
    <property type="match status" value="1"/>
</dbReference>
<dbReference type="AlphaFoldDB" id="A0A235BXG6"/>